<feature type="domain" description="GP-PDE" evidence="1">
    <location>
        <begin position="20"/>
        <end position="244"/>
    </location>
</feature>
<evidence type="ECO:0000259" key="1">
    <source>
        <dbReference type="PROSITE" id="PS51704"/>
    </source>
</evidence>
<sequence>MRFQARTQAPFLRERHLQGVLRTAHGGASRAAPDNTLEAIAATLHTALDLVEVDVHLTRDGELLLWHDAQMVTPDGVFEIAGHSLAQLRGLNLIDGTLTTLPEVIDLLRGYSGLMIDLKAPALEDPIARVLRASRFTDVVVCGDYLNTLERLKTELPQIGVSYTPGLPFYLQPAAHLPTLPFLDAVTVYWRAVGPALMRATGEQGVLVLAWTVDHPHIAAHLLAQGVHGLTSNNMAVLEDTRRL</sequence>
<dbReference type="Pfam" id="PF03009">
    <property type="entry name" value="GDPD"/>
    <property type="match status" value="1"/>
</dbReference>
<dbReference type="InterPro" id="IPR030395">
    <property type="entry name" value="GP_PDE_dom"/>
</dbReference>
<dbReference type="GO" id="GO:0006629">
    <property type="term" value="P:lipid metabolic process"/>
    <property type="evidence" value="ECO:0007669"/>
    <property type="project" value="InterPro"/>
</dbReference>
<accession>A0A918C8N5</accession>
<evidence type="ECO:0000313" key="3">
    <source>
        <dbReference type="Proteomes" id="UP000603865"/>
    </source>
</evidence>
<reference evidence="2" key="2">
    <citation type="submission" date="2020-09" db="EMBL/GenBank/DDBJ databases">
        <authorList>
            <person name="Sun Q."/>
            <person name="Ohkuma M."/>
        </authorList>
    </citation>
    <scope>NUCLEOTIDE SEQUENCE</scope>
    <source>
        <strain evidence="2">JCM 31311</strain>
    </source>
</reference>
<dbReference type="GO" id="GO:0008081">
    <property type="term" value="F:phosphoric diester hydrolase activity"/>
    <property type="evidence" value="ECO:0007669"/>
    <property type="project" value="InterPro"/>
</dbReference>
<reference evidence="2" key="1">
    <citation type="journal article" date="2014" name="Int. J. Syst. Evol. Microbiol.">
        <title>Complete genome sequence of Corynebacterium casei LMG S-19264T (=DSM 44701T), isolated from a smear-ripened cheese.</title>
        <authorList>
            <consortium name="US DOE Joint Genome Institute (JGI-PGF)"/>
            <person name="Walter F."/>
            <person name="Albersmeier A."/>
            <person name="Kalinowski J."/>
            <person name="Ruckert C."/>
        </authorList>
    </citation>
    <scope>NUCLEOTIDE SEQUENCE</scope>
    <source>
        <strain evidence="2">JCM 31311</strain>
    </source>
</reference>
<dbReference type="InterPro" id="IPR017946">
    <property type="entry name" value="PLC-like_Pdiesterase_TIM-brl"/>
</dbReference>
<dbReference type="SUPFAM" id="SSF51695">
    <property type="entry name" value="PLC-like phosphodiesterases"/>
    <property type="match status" value="1"/>
</dbReference>
<proteinExistence type="predicted"/>
<dbReference type="CDD" id="cd08556">
    <property type="entry name" value="GDPD"/>
    <property type="match status" value="1"/>
</dbReference>
<dbReference type="RefSeq" id="WP_189090749.1">
    <property type="nucleotide sequence ID" value="NZ_BMQL01000012.1"/>
</dbReference>
<organism evidence="2 3">
    <name type="scientific">Deinococcus ruber</name>
    <dbReference type="NCBI Taxonomy" id="1848197"/>
    <lineage>
        <taxon>Bacteria</taxon>
        <taxon>Thermotogati</taxon>
        <taxon>Deinococcota</taxon>
        <taxon>Deinococci</taxon>
        <taxon>Deinococcales</taxon>
        <taxon>Deinococcaceae</taxon>
        <taxon>Deinococcus</taxon>
    </lineage>
</organism>
<evidence type="ECO:0000313" key="2">
    <source>
        <dbReference type="EMBL" id="GGR10757.1"/>
    </source>
</evidence>
<dbReference type="PANTHER" id="PTHR46211">
    <property type="entry name" value="GLYCEROPHOSPHORYL DIESTER PHOSPHODIESTERASE"/>
    <property type="match status" value="1"/>
</dbReference>
<dbReference type="PANTHER" id="PTHR46211:SF1">
    <property type="entry name" value="GLYCEROPHOSPHODIESTER PHOSPHODIESTERASE, CYTOPLASMIC"/>
    <property type="match status" value="1"/>
</dbReference>
<dbReference type="PROSITE" id="PS51704">
    <property type="entry name" value="GP_PDE"/>
    <property type="match status" value="1"/>
</dbReference>
<protein>
    <submittedName>
        <fullName evidence="2">Glycerophosphoryl diester phosphodiesterase</fullName>
    </submittedName>
</protein>
<dbReference type="EMBL" id="BMQL01000012">
    <property type="protein sequence ID" value="GGR10757.1"/>
    <property type="molecule type" value="Genomic_DNA"/>
</dbReference>
<name>A0A918C8N5_9DEIO</name>
<dbReference type="Proteomes" id="UP000603865">
    <property type="component" value="Unassembled WGS sequence"/>
</dbReference>
<dbReference type="AlphaFoldDB" id="A0A918C8N5"/>
<comment type="caution">
    <text evidence="2">The sequence shown here is derived from an EMBL/GenBank/DDBJ whole genome shotgun (WGS) entry which is preliminary data.</text>
</comment>
<dbReference type="Gene3D" id="3.20.20.190">
    <property type="entry name" value="Phosphatidylinositol (PI) phosphodiesterase"/>
    <property type="match status" value="1"/>
</dbReference>
<gene>
    <name evidence="2" type="ORF">GCM10008957_24360</name>
</gene>
<keyword evidence="3" id="KW-1185">Reference proteome</keyword>